<dbReference type="InterPro" id="IPR036513">
    <property type="entry name" value="STAS_dom_sf"/>
</dbReference>
<evidence type="ECO:0000313" key="4">
    <source>
        <dbReference type="EMBL" id="MBC8610512.1"/>
    </source>
</evidence>
<proteinExistence type="inferred from homology"/>
<evidence type="ECO:0000313" key="5">
    <source>
        <dbReference type="Proteomes" id="UP000632659"/>
    </source>
</evidence>
<reference evidence="4" key="1">
    <citation type="submission" date="2020-08" db="EMBL/GenBank/DDBJ databases">
        <title>Genome public.</title>
        <authorList>
            <person name="Liu C."/>
            <person name="Sun Q."/>
        </authorList>
    </citation>
    <scope>NUCLEOTIDE SEQUENCE</scope>
    <source>
        <strain evidence="4">NSJ-15</strain>
    </source>
</reference>
<dbReference type="OrthoDB" id="9796601at2"/>
<dbReference type="PROSITE" id="PS50801">
    <property type="entry name" value="STAS"/>
    <property type="match status" value="1"/>
</dbReference>
<dbReference type="Proteomes" id="UP000632659">
    <property type="component" value="Unassembled WGS sequence"/>
</dbReference>
<organism evidence="4 5">
    <name type="scientific">Massiliimalia timonensis</name>
    <dbReference type="NCBI Taxonomy" id="1987501"/>
    <lineage>
        <taxon>Bacteria</taxon>
        <taxon>Bacillati</taxon>
        <taxon>Bacillota</taxon>
        <taxon>Clostridia</taxon>
        <taxon>Eubacteriales</taxon>
        <taxon>Oscillospiraceae</taxon>
        <taxon>Massiliimalia</taxon>
    </lineage>
</organism>
<evidence type="ECO:0000259" key="3">
    <source>
        <dbReference type="PROSITE" id="PS50801"/>
    </source>
</evidence>
<dbReference type="Gene3D" id="3.30.750.24">
    <property type="entry name" value="STAS domain"/>
    <property type="match status" value="1"/>
</dbReference>
<feature type="domain" description="STAS" evidence="3">
    <location>
        <begin position="1"/>
        <end position="102"/>
    </location>
</feature>
<gene>
    <name evidence="4" type="ORF">H8702_05175</name>
</gene>
<name>A0A8J6TYV6_9FIRM</name>
<dbReference type="InterPro" id="IPR002645">
    <property type="entry name" value="STAS_dom"/>
</dbReference>
<dbReference type="AlphaFoldDB" id="A0A8J6TYV6"/>
<evidence type="ECO:0000256" key="1">
    <source>
        <dbReference type="ARBA" id="ARBA00009013"/>
    </source>
</evidence>
<protein>
    <recommendedName>
        <fullName evidence="2">Anti-sigma factor antagonist</fullName>
    </recommendedName>
</protein>
<comment type="similarity">
    <text evidence="1 2">Belongs to the anti-sigma-factor antagonist family.</text>
</comment>
<evidence type="ECO:0000256" key="2">
    <source>
        <dbReference type="RuleBase" id="RU003749"/>
    </source>
</evidence>
<keyword evidence="5" id="KW-1185">Reference proteome</keyword>
<comment type="caution">
    <text evidence="4">The sequence shown here is derived from an EMBL/GenBank/DDBJ whole genome shotgun (WGS) entry which is preliminary data.</text>
</comment>
<dbReference type="SUPFAM" id="SSF52091">
    <property type="entry name" value="SpoIIaa-like"/>
    <property type="match status" value="1"/>
</dbReference>
<dbReference type="Pfam" id="PF01740">
    <property type="entry name" value="STAS"/>
    <property type="match status" value="1"/>
</dbReference>
<dbReference type="PANTHER" id="PTHR33495">
    <property type="entry name" value="ANTI-SIGMA FACTOR ANTAGONIST TM_1081-RELATED-RELATED"/>
    <property type="match status" value="1"/>
</dbReference>
<dbReference type="PANTHER" id="PTHR33495:SF2">
    <property type="entry name" value="ANTI-SIGMA FACTOR ANTAGONIST TM_1081-RELATED"/>
    <property type="match status" value="1"/>
</dbReference>
<dbReference type="NCBIfam" id="TIGR00377">
    <property type="entry name" value="ant_ant_sig"/>
    <property type="match status" value="1"/>
</dbReference>
<accession>A0A8J6TYV6</accession>
<dbReference type="EMBL" id="JACRTL010000002">
    <property type="protein sequence ID" value="MBC8610512.1"/>
    <property type="molecule type" value="Genomic_DNA"/>
</dbReference>
<dbReference type="CDD" id="cd07043">
    <property type="entry name" value="STAS_anti-anti-sigma_factors"/>
    <property type="match status" value="1"/>
</dbReference>
<dbReference type="GO" id="GO:0043856">
    <property type="term" value="F:anti-sigma factor antagonist activity"/>
    <property type="evidence" value="ECO:0007669"/>
    <property type="project" value="InterPro"/>
</dbReference>
<dbReference type="InterPro" id="IPR003658">
    <property type="entry name" value="Anti-sigma_ant"/>
</dbReference>
<sequence length="102" mass="11405">MVVKLEEQEKELTAFLSGDIDHHTAKEIREAIDLKAEQCRPEQLILDFKDVTFMDSSGIGLVMGRYKLMKELGGSVTVVHVSAHIRKVMILAGLDKLAVIQK</sequence>